<sequence>MRQNNLTYTSSHRRSFSWPVVLVFVLLRLESSSHGAVYYRYTRIHDIGSPIRAGQPTWGLSNGLKGTFFNKTSKIVKMSTHMGTHVDSPAHAYQQMFKGHDVAALDLRTLNGPVLVVDVPGKKNITGCHPFGGTGFERYCCWRIRTAMLTYEDPRRRWSPDEMCPS</sequence>
<dbReference type="InterPro" id="IPR007325">
    <property type="entry name" value="KFase/CYL"/>
</dbReference>
<keyword evidence="6" id="KW-1185">Reference proteome</keyword>
<keyword evidence="3" id="KW-0272">Extracellular matrix</keyword>
<name>A0A2Z7DAM9_9LAMI</name>
<evidence type="ECO:0008006" key="7">
    <source>
        <dbReference type="Google" id="ProtNLM"/>
    </source>
</evidence>
<feature type="chain" id="PRO_5016467766" description="Cyclase family protein" evidence="4">
    <location>
        <begin position="36"/>
        <end position="166"/>
    </location>
</feature>
<evidence type="ECO:0000256" key="4">
    <source>
        <dbReference type="SAM" id="SignalP"/>
    </source>
</evidence>
<dbReference type="OrthoDB" id="7108654at2759"/>
<reference evidence="5 6" key="1">
    <citation type="journal article" date="2015" name="Proc. Natl. Acad. Sci. U.S.A.">
        <title>The resurrection genome of Boea hygrometrica: A blueprint for survival of dehydration.</title>
        <authorList>
            <person name="Xiao L."/>
            <person name="Yang G."/>
            <person name="Zhang L."/>
            <person name="Yang X."/>
            <person name="Zhao S."/>
            <person name="Ji Z."/>
            <person name="Zhou Q."/>
            <person name="Hu M."/>
            <person name="Wang Y."/>
            <person name="Chen M."/>
            <person name="Xu Y."/>
            <person name="Jin H."/>
            <person name="Xiao X."/>
            <person name="Hu G."/>
            <person name="Bao F."/>
            <person name="Hu Y."/>
            <person name="Wan P."/>
            <person name="Li L."/>
            <person name="Deng X."/>
            <person name="Kuang T."/>
            <person name="Xiang C."/>
            <person name="Zhu J.K."/>
            <person name="Oliver M.J."/>
            <person name="He Y."/>
        </authorList>
    </citation>
    <scope>NUCLEOTIDE SEQUENCE [LARGE SCALE GENOMIC DNA]</scope>
    <source>
        <strain evidence="6">cv. XS01</strain>
    </source>
</reference>
<dbReference type="InterPro" id="IPR037175">
    <property type="entry name" value="KFase_sf"/>
</dbReference>
<gene>
    <name evidence="5" type="ORF">F511_34690</name>
</gene>
<evidence type="ECO:0000313" key="5">
    <source>
        <dbReference type="EMBL" id="KZV54316.1"/>
    </source>
</evidence>
<dbReference type="GO" id="GO:0019441">
    <property type="term" value="P:L-tryptophan catabolic process to kynurenine"/>
    <property type="evidence" value="ECO:0007669"/>
    <property type="project" value="InterPro"/>
</dbReference>
<dbReference type="Proteomes" id="UP000250235">
    <property type="component" value="Unassembled WGS sequence"/>
</dbReference>
<proteinExistence type="inferred from homology"/>
<dbReference type="PANTHER" id="PTHR31118:SF12">
    <property type="entry name" value="CYCLASE-LIKE PROTEIN 2"/>
    <property type="match status" value="1"/>
</dbReference>
<organism evidence="5 6">
    <name type="scientific">Dorcoceras hygrometricum</name>
    <dbReference type="NCBI Taxonomy" id="472368"/>
    <lineage>
        <taxon>Eukaryota</taxon>
        <taxon>Viridiplantae</taxon>
        <taxon>Streptophyta</taxon>
        <taxon>Embryophyta</taxon>
        <taxon>Tracheophyta</taxon>
        <taxon>Spermatophyta</taxon>
        <taxon>Magnoliopsida</taxon>
        <taxon>eudicotyledons</taxon>
        <taxon>Gunneridae</taxon>
        <taxon>Pentapetalae</taxon>
        <taxon>asterids</taxon>
        <taxon>lamiids</taxon>
        <taxon>Lamiales</taxon>
        <taxon>Gesneriaceae</taxon>
        <taxon>Didymocarpoideae</taxon>
        <taxon>Trichosporeae</taxon>
        <taxon>Loxocarpinae</taxon>
        <taxon>Dorcoceras</taxon>
    </lineage>
</organism>
<comment type="subcellular location">
    <subcellularLocation>
        <location evidence="1">Secreted</location>
        <location evidence="1">Extracellular space</location>
        <location evidence="1">Extracellular matrix</location>
    </subcellularLocation>
</comment>
<dbReference type="EMBL" id="KQ989539">
    <property type="protein sequence ID" value="KZV54316.1"/>
    <property type="molecule type" value="Genomic_DNA"/>
</dbReference>
<protein>
    <recommendedName>
        <fullName evidence="7">Cyclase family protein</fullName>
    </recommendedName>
</protein>
<dbReference type="PANTHER" id="PTHR31118">
    <property type="entry name" value="CYCLASE-LIKE PROTEIN 2"/>
    <property type="match status" value="1"/>
</dbReference>
<dbReference type="AlphaFoldDB" id="A0A2Z7DAM9"/>
<feature type="signal peptide" evidence="4">
    <location>
        <begin position="1"/>
        <end position="35"/>
    </location>
</feature>
<evidence type="ECO:0000256" key="2">
    <source>
        <dbReference type="ARBA" id="ARBA00007865"/>
    </source>
</evidence>
<accession>A0A2Z7DAM9</accession>
<dbReference type="Gene3D" id="3.50.30.50">
    <property type="entry name" value="Putative cyclase"/>
    <property type="match status" value="1"/>
</dbReference>
<keyword evidence="4" id="KW-0732">Signal</keyword>
<keyword evidence="3" id="KW-0964">Secreted</keyword>
<evidence type="ECO:0000313" key="6">
    <source>
        <dbReference type="Proteomes" id="UP000250235"/>
    </source>
</evidence>
<evidence type="ECO:0000256" key="1">
    <source>
        <dbReference type="ARBA" id="ARBA00004498"/>
    </source>
</evidence>
<dbReference type="Pfam" id="PF04199">
    <property type="entry name" value="Cyclase"/>
    <property type="match status" value="1"/>
</dbReference>
<comment type="similarity">
    <text evidence="2">Belongs to the Cyclase 1 superfamily.</text>
</comment>
<dbReference type="GO" id="GO:0004061">
    <property type="term" value="F:arylformamidase activity"/>
    <property type="evidence" value="ECO:0007669"/>
    <property type="project" value="InterPro"/>
</dbReference>
<dbReference type="SUPFAM" id="SSF102198">
    <property type="entry name" value="Putative cyclase"/>
    <property type="match status" value="1"/>
</dbReference>
<evidence type="ECO:0000256" key="3">
    <source>
        <dbReference type="ARBA" id="ARBA00022530"/>
    </source>
</evidence>